<evidence type="ECO:0000313" key="1">
    <source>
        <dbReference type="EMBL" id="RXJ01791.1"/>
    </source>
</evidence>
<dbReference type="RefSeq" id="WP_129078090.1">
    <property type="nucleotide sequence ID" value="NZ_QOUX01000032.1"/>
</dbReference>
<reference evidence="1 2" key="1">
    <citation type="journal article" date="2019" name="Int. J. Syst. Evol. Microbiol.">
        <title>Anaerobacillus alkaliphilus sp. nov., a novel alkaliphilic and moderately halophilic bacterium.</title>
        <authorList>
            <person name="Borsodi A.K."/>
            <person name="Aszalos J.M."/>
            <person name="Bihari P."/>
            <person name="Nagy I."/>
            <person name="Schumann P."/>
            <person name="Sproer C."/>
            <person name="Kovacs A.L."/>
            <person name="Boka K."/>
            <person name="Dobosy P."/>
            <person name="Ovari M."/>
            <person name="Szili-Kovacs T."/>
            <person name="Toth E."/>
        </authorList>
    </citation>
    <scope>NUCLEOTIDE SEQUENCE [LARGE SCALE GENOMIC DNA]</scope>
    <source>
        <strain evidence="1 2">B16-10</strain>
    </source>
</reference>
<evidence type="ECO:0008006" key="3">
    <source>
        <dbReference type="Google" id="ProtNLM"/>
    </source>
</evidence>
<dbReference type="OrthoDB" id="2870550at2"/>
<gene>
    <name evidence="1" type="ORF">DS745_09965</name>
</gene>
<comment type="caution">
    <text evidence="1">The sequence shown here is derived from an EMBL/GenBank/DDBJ whole genome shotgun (WGS) entry which is preliminary data.</text>
</comment>
<dbReference type="EMBL" id="QOUX01000032">
    <property type="protein sequence ID" value="RXJ01791.1"/>
    <property type="molecule type" value="Genomic_DNA"/>
</dbReference>
<dbReference type="AlphaFoldDB" id="A0A4Q0VUC5"/>
<protein>
    <recommendedName>
        <fullName evidence="3">SCP2 domain-containing protein</fullName>
    </recommendedName>
</protein>
<dbReference type="Proteomes" id="UP000290649">
    <property type="component" value="Unassembled WGS sequence"/>
</dbReference>
<organism evidence="1 2">
    <name type="scientific">Anaerobacillus alkaliphilus</name>
    <dbReference type="NCBI Taxonomy" id="1548597"/>
    <lineage>
        <taxon>Bacteria</taxon>
        <taxon>Bacillati</taxon>
        <taxon>Bacillota</taxon>
        <taxon>Bacilli</taxon>
        <taxon>Bacillales</taxon>
        <taxon>Bacillaceae</taxon>
        <taxon>Anaerobacillus</taxon>
    </lineage>
</organism>
<evidence type="ECO:0000313" key="2">
    <source>
        <dbReference type="Proteomes" id="UP000290649"/>
    </source>
</evidence>
<keyword evidence="2" id="KW-1185">Reference proteome</keyword>
<sequence>MKQVLEFFQRRYKDSHHLHTLFKERPFTIVFEVETELYPVTIQAETIQLLRHTSEDVKIDVFIQGKEGALRKLLQGEERLQYLKKLDEITVQGTYTSVLKAETFLYLNCTSSS</sequence>
<name>A0A4Q0VUC5_9BACI</name>
<proteinExistence type="predicted"/>
<accession>A0A4Q0VUC5</accession>